<name>A0ABS4K2W5_9CLOT</name>
<dbReference type="Proteomes" id="UP001519308">
    <property type="component" value="Unassembled WGS sequence"/>
</dbReference>
<dbReference type="PROSITE" id="PS50005">
    <property type="entry name" value="TPR"/>
    <property type="match status" value="1"/>
</dbReference>
<evidence type="ECO:0000313" key="4">
    <source>
        <dbReference type="EMBL" id="MBP2022133.1"/>
    </source>
</evidence>
<feature type="signal peptide" evidence="2">
    <location>
        <begin position="1"/>
        <end position="21"/>
    </location>
</feature>
<evidence type="ECO:0000259" key="3">
    <source>
        <dbReference type="Pfam" id="PF07532"/>
    </source>
</evidence>
<accession>A0ABS4K2W5</accession>
<keyword evidence="1" id="KW-0802">TPR repeat</keyword>
<feature type="chain" id="PRO_5046228881" evidence="2">
    <location>
        <begin position="22"/>
        <end position="324"/>
    </location>
</feature>
<reference evidence="4 5" key="1">
    <citation type="submission" date="2021-03" db="EMBL/GenBank/DDBJ databases">
        <title>Genomic Encyclopedia of Type Strains, Phase IV (KMG-IV): sequencing the most valuable type-strain genomes for metagenomic binning, comparative biology and taxonomic classification.</title>
        <authorList>
            <person name="Goeker M."/>
        </authorList>
    </citation>
    <scope>NUCLEOTIDE SEQUENCE [LARGE SCALE GENOMIC DNA]</scope>
    <source>
        <strain evidence="4 5">DSM 28650</strain>
    </source>
</reference>
<comment type="caution">
    <text evidence="4">The sequence shown here is derived from an EMBL/GenBank/DDBJ whole genome shotgun (WGS) entry which is preliminary data.</text>
</comment>
<dbReference type="EMBL" id="JAGGLL010000013">
    <property type="protein sequence ID" value="MBP2022133.1"/>
    <property type="molecule type" value="Genomic_DNA"/>
</dbReference>
<dbReference type="SUPFAM" id="SSF48452">
    <property type="entry name" value="TPR-like"/>
    <property type="match status" value="1"/>
</dbReference>
<evidence type="ECO:0000256" key="1">
    <source>
        <dbReference type="PROSITE-ProRule" id="PRU00339"/>
    </source>
</evidence>
<protein>
    <submittedName>
        <fullName evidence="4">Tetratricopeptide (TPR) repeat protein</fullName>
    </submittedName>
</protein>
<dbReference type="InterPro" id="IPR019734">
    <property type="entry name" value="TPR_rpt"/>
</dbReference>
<dbReference type="InterPro" id="IPR011990">
    <property type="entry name" value="TPR-like_helical_dom_sf"/>
</dbReference>
<evidence type="ECO:0000313" key="5">
    <source>
        <dbReference type="Proteomes" id="UP001519308"/>
    </source>
</evidence>
<dbReference type="PROSITE" id="PS51257">
    <property type="entry name" value="PROKAR_LIPOPROTEIN"/>
    <property type="match status" value="1"/>
</dbReference>
<dbReference type="RefSeq" id="WP_021282083.1">
    <property type="nucleotide sequence ID" value="NZ_JAGGLL010000013.1"/>
</dbReference>
<dbReference type="Pfam" id="PF07532">
    <property type="entry name" value="Big_4"/>
    <property type="match status" value="1"/>
</dbReference>
<proteinExistence type="predicted"/>
<gene>
    <name evidence="4" type="ORF">J2Z44_001934</name>
</gene>
<keyword evidence="5" id="KW-1185">Reference proteome</keyword>
<feature type="domain" description="Bacterial Ig-like" evidence="3">
    <location>
        <begin position="133"/>
        <end position="185"/>
    </location>
</feature>
<feature type="repeat" description="TPR" evidence="1">
    <location>
        <begin position="46"/>
        <end position="79"/>
    </location>
</feature>
<organism evidence="4 5">
    <name type="scientific">Clostridium punense</name>
    <dbReference type="NCBI Taxonomy" id="1054297"/>
    <lineage>
        <taxon>Bacteria</taxon>
        <taxon>Bacillati</taxon>
        <taxon>Bacillota</taxon>
        <taxon>Clostridia</taxon>
        <taxon>Eubacteriales</taxon>
        <taxon>Clostridiaceae</taxon>
        <taxon>Clostridium</taxon>
    </lineage>
</organism>
<dbReference type="Pfam" id="PF14559">
    <property type="entry name" value="TPR_19"/>
    <property type="match status" value="1"/>
</dbReference>
<keyword evidence="2" id="KW-0732">Signal</keyword>
<dbReference type="Gene3D" id="1.25.40.10">
    <property type="entry name" value="Tetratricopeptide repeat domain"/>
    <property type="match status" value="1"/>
</dbReference>
<evidence type="ECO:0000256" key="2">
    <source>
        <dbReference type="SAM" id="SignalP"/>
    </source>
</evidence>
<sequence length="324" mass="37832">MKKKSLFLVTLTILSMITLSACEDKQKTTVIANDIKQETALQEDEVKKIIMDGTSFLSEGKYEDAKSTFEKAISMDKANKGAYIEIKNKYMEKQRLDDAYGIIKTAINNNVDTENMKEILNDIKSKFEIIKLDINLYENSEYQLPTKVRTKINNEDKELDVVWNSNVIDTSKIGKVKYEGKVEQYDRNVELNLNIMEIKRERKTGYISKVYEQGGIRYITIDEVEFYFNEKNNRIADIEAAKDGVQAYEGVYYIRNNNKTLKNIQISPEAKITLCGYRFNLETLYQNPVSYEKFKEIKQQQERFLCHINLENDVIIKIEEQYVP</sequence>
<dbReference type="InterPro" id="IPR011081">
    <property type="entry name" value="Big_4"/>
</dbReference>